<evidence type="ECO:0000259" key="8">
    <source>
        <dbReference type="PROSITE" id="PS51085"/>
    </source>
</evidence>
<organism evidence="9 10">
    <name type="scientific">Planoprotostelium fungivorum</name>
    <dbReference type="NCBI Taxonomy" id="1890364"/>
    <lineage>
        <taxon>Eukaryota</taxon>
        <taxon>Amoebozoa</taxon>
        <taxon>Evosea</taxon>
        <taxon>Variosea</taxon>
        <taxon>Cavosteliida</taxon>
        <taxon>Cavosteliaceae</taxon>
        <taxon>Planoprotostelium</taxon>
    </lineage>
</organism>
<dbReference type="OrthoDB" id="268593at2759"/>
<evidence type="ECO:0000256" key="2">
    <source>
        <dbReference type="ARBA" id="ARBA00022714"/>
    </source>
</evidence>
<evidence type="ECO:0000256" key="1">
    <source>
        <dbReference type="ARBA" id="ARBA00010914"/>
    </source>
</evidence>
<dbReference type="SUPFAM" id="SSF54292">
    <property type="entry name" value="2Fe-2S ferredoxin-like"/>
    <property type="match status" value="1"/>
</dbReference>
<dbReference type="GO" id="GO:0009055">
    <property type="term" value="F:electron transfer activity"/>
    <property type="evidence" value="ECO:0007669"/>
    <property type="project" value="TreeGrafter"/>
</dbReference>
<proteinExistence type="inferred from homology"/>
<dbReference type="PANTHER" id="PTHR23426">
    <property type="entry name" value="FERREDOXIN/ADRENODOXIN"/>
    <property type="match status" value="1"/>
</dbReference>
<dbReference type="FunCoup" id="A0A2P6N030">
    <property type="interactions" value="312"/>
</dbReference>
<reference evidence="9 10" key="1">
    <citation type="journal article" date="2018" name="Genome Biol. Evol.">
        <title>Multiple Roots of Fruiting Body Formation in Amoebozoa.</title>
        <authorList>
            <person name="Hillmann F."/>
            <person name="Forbes G."/>
            <person name="Novohradska S."/>
            <person name="Ferling I."/>
            <person name="Riege K."/>
            <person name="Groth M."/>
            <person name="Westermann M."/>
            <person name="Marz M."/>
            <person name="Spaller T."/>
            <person name="Winckler T."/>
            <person name="Schaap P."/>
            <person name="Glockner G."/>
        </authorList>
    </citation>
    <scope>NUCLEOTIDE SEQUENCE [LARGE SCALE GENOMIC DNA]</scope>
    <source>
        <strain evidence="9 10">Jena</strain>
    </source>
</reference>
<evidence type="ECO:0000256" key="4">
    <source>
        <dbReference type="ARBA" id="ARBA00023004"/>
    </source>
</evidence>
<evidence type="ECO:0000256" key="5">
    <source>
        <dbReference type="ARBA" id="ARBA00023014"/>
    </source>
</evidence>
<accession>A0A2P6N030</accession>
<dbReference type="PRINTS" id="PR00355">
    <property type="entry name" value="ADRENODOXIN"/>
</dbReference>
<evidence type="ECO:0000256" key="3">
    <source>
        <dbReference type="ARBA" id="ARBA00022723"/>
    </source>
</evidence>
<dbReference type="InParanoid" id="A0A2P6N030"/>
<dbReference type="InterPro" id="IPR001055">
    <property type="entry name" value="Adrenodoxin-like"/>
</dbReference>
<keyword evidence="4" id="KW-0408">Iron</keyword>
<dbReference type="InterPro" id="IPR001041">
    <property type="entry name" value="2Fe-2S_ferredoxin-type"/>
</dbReference>
<comment type="cofactor">
    <cofactor evidence="6">
        <name>[2Fe-2S] cluster</name>
        <dbReference type="ChEBI" id="CHEBI:190135"/>
    </cofactor>
</comment>
<dbReference type="InterPro" id="IPR018298">
    <property type="entry name" value="Adrenodoxin_Fe-S_BS"/>
</dbReference>
<comment type="similarity">
    <text evidence="1">Belongs to the adrenodoxin/putidaredoxin family.</text>
</comment>
<comment type="caution">
    <text evidence="9">The sequence shown here is derived from an EMBL/GenBank/DDBJ whole genome shotgun (WGS) entry which is preliminary data.</text>
</comment>
<dbReference type="GO" id="GO:0005739">
    <property type="term" value="C:mitochondrion"/>
    <property type="evidence" value="ECO:0007669"/>
    <property type="project" value="TreeGrafter"/>
</dbReference>
<keyword evidence="2" id="KW-0001">2Fe-2S</keyword>
<feature type="region of interest" description="Disordered" evidence="7">
    <location>
        <begin position="1"/>
        <end position="50"/>
    </location>
</feature>
<dbReference type="Proteomes" id="UP000241769">
    <property type="component" value="Unassembled WGS sequence"/>
</dbReference>
<dbReference type="PROSITE" id="PS51085">
    <property type="entry name" value="2FE2S_FER_2"/>
    <property type="match status" value="1"/>
</dbReference>
<dbReference type="AlphaFoldDB" id="A0A2P6N030"/>
<evidence type="ECO:0000256" key="6">
    <source>
        <dbReference type="ARBA" id="ARBA00034078"/>
    </source>
</evidence>
<protein>
    <recommendedName>
        <fullName evidence="8">2Fe-2S ferredoxin-type domain-containing protein</fullName>
    </recommendedName>
</protein>
<dbReference type="GO" id="GO:0046872">
    <property type="term" value="F:metal ion binding"/>
    <property type="evidence" value="ECO:0007669"/>
    <property type="project" value="UniProtKB-KW"/>
</dbReference>
<evidence type="ECO:0000256" key="7">
    <source>
        <dbReference type="SAM" id="MobiDB-lite"/>
    </source>
</evidence>
<dbReference type="STRING" id="1890364.A0A2P6N030"/>
<gene>
    <name evidence="9" type="ORF">PROFUN_05563</name>
</gene>
<keyword evidence="3" id="KW-0479">Metal-binding</keyword>
<dbReference type="PROSITE" id="PS00814">
    <property type="entry name" value="ADX"/>
    <property type="match status" value="1"/>
</dbReference>
<evidence type="ECO:0000313" key="9">
    <source>
        <dbReference type="EMBL" id="PRP77318.1"/>
    </source>
</evidence>
<dbReference type="Gene3D" id="3.10.20.30">
    <property type="match status" value="1"/>
</dbReference>
<dbReference type="GO" id="GO:0140647">
    <property type="term" value="P:P450-containing electron transport chain"/>
    <property type="evidence" value="ECO:0007669"/>
    <property type="project" value="InterPro"/>
</dbReference>
<keyword evidence="5" id="KW-0411">Iron-sulfur</keyword>
<dbReference type="PANTHER" id="PTHR23426:SF65">
    <property type="entry name" value="FERREDOXIN-2, MITOCHONDRIAL"/>
    <property type="match status" value="1"/>
</dbReference>
<dbReference type="Pfam" id="PF00111">
    <property type="entry name" value="Fer2"/>
    <property type="match status" value="1"/>
</dbReference>
<dbReference type="InterPro" id="IPR036010">
    <property type="entry name" value="2Fe-2S_ferredoxin-like_sf"/>
</dbReference>
<dbReference type="CDD" id="cd00207">
    <property type="entry name" value="fer2"/>
    <property type="match status" value="1"/>
</dbReference>
<dbReference type="InterPro" id="IPR012675">
    <property type="entry name" value="Beta-grasp_dom_sf"/>
</dbReference>
<dbReference type="GO" id="GO:0051537">
    <property type="term" value="F:2 iron, 2 sulfur cluster binding"/>
    <property type="evidence" value="ECO:0007669"/>
    <property type="project" value="UniProtKB-KW"/>
</dbReference>
<keyword evidence="10" id="KW-1185">Reference proteome</keyword>
<sequence>MSSMIAQKFPQADGHADVSSGDEYVSGPAYSRDSKKGSQKFWTQSDAPRGNKRGLTDTEFIQIFLTRNATLVSQRVTGSFRAIRPVQPTLQITSKRWHGFTPKAGTPKVKIEDYIGKSVLDVAHDHGVDLEGACEASLACSTCHVIFKDTELYKTLPEPSDEENDMLDLAFGLTETSRLGCQIILSKELDGMELILPSATRNMAVDGFKPKPH</sequence>
<evidence type="ECO:0000313" key="10">
    <source>
        <dbReference type="Proteomes" id="UP000241769"/>
    </source>
</evidence>
<feature type="domain" description="2Fe-2S ferredoxin-type" evidence="8">
    <location>
        <begin position="88"/>
        <end position="200"/>
    </location>
</feature>
<name>A0A2P6N030_9EUKA</name>
<dbReference type="EMBL" id="MDYQ01000269">
    <property type="protein sequence ID" value="PRP77318.1"/>
    <property type="molecule type" value="Genomic_DNA"/>
</dbReference>